<organism evidence="2 3">
    <name type="scientific">Sphaerotilus natans subsp. natans DSM 6575</name>
    <dbReference type="NCBI Taxonomy" id="1286631"/>
    <lineage>
        <taxon>Bacteria</taxon>
        <taxon>Pseudomonadati</taxon>
        <taxon>Pseudomonadota</taxon>
        <taxon>Betaproteobacteria</taxon>
        <taxon>Burkholderiales</taxon>
        <taxon>Sphaerotilaceae</taxon>
        <taxon>Sphaerotilus</taxon>
    </lineage>
</organism>
<dbReference type="EMBL" id="AZRA01000099">
    <property type="protein sequence ID" value="KDB51130.1"/>
    <property type="molecule type" value="Genomic_DNA"/>
</dbReference>
<proteinExistence type="predicted"/>
<comment type="caution">
    <text evidence="2">The sequence shown here is derived from an EMBL/GenBank/DDBJ whole genome shotgun (WGS) entry which is preliminary data.</text>
</comment>
<evidence type="ECO:0000256" key="1">
    <source>
        <dbReference type="SAM" id="MobiDB-lite"/>
    </source>
</evidence>
<accession>A0A059KIE2</accession>
<evidence type="ECO:0000313" key="2">
    <source>
        <dbReference type="EMBL" id="KDB51130.1"/>
    </source>
</evidence>
<gene>
    <name evidence="2" type="ORF">X805_32900</name>
</gene>
<feature type="region of interest" description="Disordered" evidence="1">
    <location>
        <begin position="1"/>
        <end position="61"/>
    </location>
</feature>
<dbReference type="AlphaFoldDB" id="A0A059KIE2"/>
<keyword evidence="3" id="KW-1185">Reference proteome</keyword>
<protein>
    <submittedName>
        <fullName evidence="2">Uncharacterized protein</fullName>
    </submittedName>
</protein>
<name>A0A059KIE2_9BURK</name>
<feature type="compositionally biased region" description="Polar residues" evidence="1">
    <location>
        <begin position="52"/>
        <end position="61"/>
    </location>
</feature>
<feature type="compositionally biased region" description="Basic and acidic residues" evidence="1">
    <location>
        <begin position="29"/>
        <end position="46"/>
    </location>
</feature>
<evidence type="ECO:0000313" key="3">
    <source>
        <dbReference type="Proteomes" id="UP000026714"/>
    </source>
</evidence>
<reference evidence="2 3" key="1">
    <citation type="journal article" date="2014" name="FEMS Microbiol. Ecol.">
        <title>Sphaerotilus natans encrusted with nanoball-shaped Fe(III) oxide minerals formed by nitrate-reducing mixotrophic Fe(II) oxidation.</title>
        <authorList>
            <person name="Park S."/>
            <person name="Kim D.H."/>
            <person name="Lee J.H."/>
            <person name="Hur H.G."/>
        </authorList>
    </citation>
    <scope>NUCLEOTIDE SEQUENCE [LARGE SCALE GENOMIC DNA]</scope>
    <source>
        <strain evidence="2 3">DSM 6575</strain>
    </source>
</reference>
<sequence>MSITATGRPGPTDRRRPPAARQCRRRRPREQSENLSRHGQAQDERPALSGAWRSSTDTLYP</sequence>
<feature type="compositionally biased region" description="Low complexity" evidence="1">
    <location>
        <begin position="1"/>
        <end position="10"/>
    </location>
</feature>
<dbReference type="Proteomes" id="UP000026714">
    <property type="component" value="Unassembled WGS sequence"/>
</dbReference>